<evidence type="ECO:0000313" key="1">
    <source>
        <dbReference type="EMBL" id="KAI3799132.1"/>
    </source>
</evidence>
<reference evidence="2" key="1">
    <citation type="journal article" date="2022" name="Mol. Ecol. Resour.">
        <title>The genomes of chicory, endive, great burdock and yacon provide insights into Asteraceae palaeo-polyploidization history and plant inulin production.</title>
        <authorList>
            <person name="Fan W."/>
            <person name="Wang S."/>
            <person name="Wang H."/>
            <person name="Wang A."/>
            <person name="Jiang F."/>
            <person name="Liu H."/>
            <person name="Zhao H."/>
            <person name="Xu D."/>
            <person name="Zhang Y."/>
        </authorList>
    </citation>
    <scope>NUCLEOTIDE SEQUENCE [LARGE SCALE GENOMIC DNA]</scope>
    <source>
        <strain evidence="2">cv. Yunnan</strain>
    </source>
</reference>
<accession>A0ACB9HTG8</accession>
<keyword evidence="2" id="KW-1185">Reference proteome</keyword>
<name>A0ACB9HTG8_9ASTR</name>
<evidence type="ECO:0000313" key="2">
    <source>
        <dbReference type="Proteomes" id="UP001056120"/>
    </source>
</evidence>
<proteinExistence type="predicted"/>
<gene>
    <name evidence="1" type="ORF">L1987_34422</name>
</gene>
<comment type="caution">
    <text evidence="1">The sequence shown here is derived from an EMBL/GenBank/DDBJ whole genome shotgun (WGS) entry which is preliminary data.</text>
</comment>
<reference evidence="1 2" key="2">
    <citation type="journal article" date="2022" name="Mol. Ecol. Resour.">
        <title>The genomes of chicory, endive, great burdock and yacon provide insights into Asteraceae paleo-polyploidization history and plant inulin production.</title>
        <authorList>
            <person name="Fan W."/>
            <person name="Wang S."/>
            <person name="Wang H."/>
            <person name="Wang A."/>
            <person name="Jiang F."/>
            <person name="Liu H."/>
            <person name="Zhao H."/>
            <person name="Xu D."/>
            <person name="Zhang Y."/>
        </authorList>
    </citation>
    <scope>NUCLEOTIDE SEQUENCE [LARGE SCALE GENOMIC DNA]</scope>
    <source>
        <strain evidence="2">cv. Yunnan</strain>
        <tissue evidence="1">Leaves</tissue>
    </source>
</reference>
<dbReference type="EMBL" id="CM042028">
    <property type="protein sequence ID" value="KAI3799132.1"/>
    <property type="molecule type" value="Genomic_DNA"/>
</dbReference>
<protein>
    <submittedName>
        <fullName evidence="1">Uncharacterized protein</fullName>
    </submittedName>
</protein>
<sequence length="67" mass="7330">MARSRAAPSPKSHYTFSLQLPLSLPISIDVAIRSLLQLPKPNTLRSTFQIPDSLVASFCCSIPNFQG</sequence>
<dbReference type="Proteomes" id="UP001056120">
    <property type="component" value="Linkage Group LG11"/>
</dbReference>
<organism evidence="1 2">
    <name type="scientific">Smallanthus sonchifolius</name>
    <dbReference type="NCBI Taxonomy" id="185202"/>
    <lineage>
        <taxon>Eukaryota</taxon>
        <taxon>Viridiplantae</taxon>
        <taxon>Streptophyta</taxon>
        <taxon>Embryophyta</taxon>
        <taxon>Tracheophyta</taxon>
        <taxon>Spermatophyta</taxon>
        <taxon>Magnoliopsida</taxon>
        <taxon>eudicotyledons</taxon>
        <taxon>Gunneridae</taxon>
        <taxon>Pentapetalae</taxon>
        <taxon>asterids</taxon>
        <taxon>campanulids</taxon>
        <taxon>Asterales</taxon>
        <taxon>Asteraceae</taxon>
        <taxon>Asteroideae</taxon>
        <taxon>Heliantheae alliance</taxon>
        <taxon>Millerieae</taxon>
        <taxon>Smallanthus</taxon>
    </lineage>
</organism>